<evidence type="ECO:0000256" key="5">
    <source>
        <dbReference type="ARBA" id="ARBA00022692"/>
    </source>
</evidence>
<proteinExistence type="inferred from homology"/>
<feature type="transmembrane region" description="Helical" evidence="9">
    <location>
        <begin position="134"/>
        <end position="152"/>
    </location>
</feature>
<accession>A0A3E0TNL4</accession>
<feature type="transmembrane region" description="Helical" evidence="9">
    <location>
        <begin position="21"/>
        <end position="41"/>
    </location>
</feature>
<keyword evidence="2 9" id="KW-0813">Transport</keyword>
<evidence type="ECO:0000256" key="4">
    <source>
        <dbReference type="ARBA" id="ARBA00022519"/>
    </source>
</evidence>
<dbReference type="GO" id="GO:0022857">
    <property type="term" value="F:transmembrane transporter activity"/>
    <property type="evidence" value="ECO:0007669"/>
    <property type="project" value="UniProtKB-UniRule"/>
</dbReference>
<evidence type="ECO:0000259" key="10">
    <source>
        <dbReference type="Pfam" id="PF04290"/>
    </source>
</evidence>
<reference evidence="11 12" key="1">
    <citation type="submission" date="2018-08" db="EMBL/GenBank/DDBJ databases">
        <title>Thalassotalea euphylliae genome.</title>
        <authorList>
            <person name="Summers S."/>
            <person name="Rice S.A."/>
            <person name="Freckelton M.L."/>
            <person name="Nedved B.T."/>
            <person name="Hadfield M.G."/>
        </authorList>
    </citation>
    <scope>NUCLEOTIDE SEQUENCE [LARGE SCALE GENOMIC DNA]</scope>
    <source>
        <strain evidence="11 12">H1</strain>
    </source>
</reference>
<dbReference type="OrthoDB" id="9795655at2"/>
<comment type="subunit">
    <text evidence="9">The complex comprises the extracytoplasmic solute receptor protein and the two transmembrane proteins.</text>
</comment>
<dbReference type="InterPro" id="IPR007387">
    <property type="entry name" value="TRAP_DctQ"/>
</dbReference>
<evidence type="ECO:0000313" key="11">
    <source>
        <dbReference type="EMBL" id="REL25682.1"/>
    </source>
</evidence>
<dbReference type="RefSeq" id="WP_116006812.1">
    <property type="nucleotide sequence ID" value="NZ_QUOU01000001.1"/>
</dbReference>
<dbReference type="PANTHER" id="PTHR35011:SF4">
    <property type="entry name" value="SLL1102 PROTEIN"/>
    <property type="match status" value="1"/>
</dbReference>
<evidence type="ECO:0000256" key="7">
    <source>
        <dbReference type="ARBA" id="ARBA00023136"/>
    </source>
</evidence>
<comment type="similarity">
    <text evidence="8 9">Belongs to the TRAP transporter small permease family.</text>
</comment>
<dbReference type="GO" id="GO:0005886">
    <property type="term" value="C:plasma membrane"/>
    <property type="evidence" value="ECO:0007669"/>
    <property type="project" value="UniProtKB-SubCell"/>
</dbReference>
<feature type="transmembrane region" description="Helical" evidence="9">
    <location>
        <begin position="53"/>
        <end position="70"/>
    </location>
</feature>
<name>A0A3E0TNL4_9GAMM</name>
<feature type="domain" description="Tripartite ATP-independent periplasmic transporters DctQ component" evidence="10">
    <location>
        <begin position="29"/>
        <end position="155"/>
    </location>
</feature>
<dbReference type="AlphaFoldDB" id="A0A3E0TNL4"/>
<keyword evidence="3" id="KW-1003">Cell membrane</keyword>
<evidence type="ECO:0000256" key="2">
    <source>
        <dbReference type="ARBA" id="ARBA00022448"/>
    </source>
</evidence>
<evidence type="ECO:0000313" key="12">
    <source>
        <dbReference type="Proteomes" id="UP000256478"/>
    </source>
</evidence>
<evidence type="ECO:0000256" key="1">
    <source>
        <dbReference type="ARBA" id="ARBA00004429"/>
    </source>
</evidence>
<organism evidence="11 12">
    <name type="scientific">Thalassotalea euphylliae</name>
    <dbReference type="NCBI Taxonomy" id="1655234"/>
    <lineage>
        <taxon>Bacteria</taxon>
        <taxon>Pseudomonadati</taxon>
        <taxon>Pseudomonadota</taxon>
        <taxon>Gammaproteobacteria</taxon>
        <taxon>Alteromonadales</taxon>
        <taxon>Colwelliaceae</taxon>
        <taxon>Thalassotalea</taxon>
    </lineage>
</organism>
<keyword evidence="5 9" id="KW-0812">Transmembrane</keyword>
<gene>
    <name evidence="11" type="ORF">DXX93_03340</name>
</gene>
<dbReference type="Proteomes" id="UP000256478">
    <property type="component" value="Unassembled WGS sequence"/>
</dbReference>
<evidence type="ECO:0000256" key="6">
    <source>
        <dbReference type="ARBA" id="ARBA00022989"/>
    </source>
</evidence>
<keyword evidence="7 9" id="KW-0472">Membrane</keyword>
<feature type="transmembrane region" description="Helical" evidence="9">
    <location>
        <begin position="91"/>
        <end position="114"/>
    </location>
</feature>
<dbReference type="Pfam" id="PF04290">
    <property type="entry name" value="DctQ"/>
    <property type="match status" value="1"/>
</dbReference>
<keyword evidence="4 9" id="KW-0997">Cell inner membrane</keyword>
<comment type="subcellular location">
    <subcellularLocation>
        <location evidence="1 9">Cell inner membrane</location>
        <topology evidence="1 9">Multi-pass membrane protein</topology>
    </subcellularLocation>
</comment>
<evidence type="ECO:0000256" key="3">
    <source>
        <dbReference type="ARBA" id="ARBA00022475"/>
    </source>
</evidence>
<sequence>MKGSAVFLALIDRITEGVGAVIRWLTLFMVLLTFAIVVLRYGFNIGWIAMQESVLYLHGLVFMLGAAYTLKADGHVRVDIFYQNYSAKQKALVNLVGTLVLLLPVVIFVFVASYDYVLTSWRIAEKSSEAGGLPFVYLSKTYLWLFAITLGLQGIAECLRNINILLASDDDRGEQGENQREEEATL</sequence>
<comment type="caution">
    <text evidence="11">The sequence shown here is derived from an EMBL/GenBank/DDBJ whole genome shotgun (WGS) entry which is preliminary data.</text>
</comment>
<protein>
    <recommendedName>
        <fullName evidence="9">TRAP transporter small permease protein</fullName>
    </recommendedName>
</protein>
<keyword evidence="6 9" id="KW-1133">Transmembrane helix</keyword>
<comment type="function">
    <text evidence="9">Part of the tripartite ATP-independent periplasmic (TRAP) transport system.</text>
</comment>
<dbReference type="InterPro" id="IPR055348">
    <property type="entry name" value="DctQ"/>
</dbReference>
<evidence type="ECO:0000256" key="8">
    <source>
        <dbReference type="ARBA" id="ARBA00038436"/>
    </source>
</evidence>
<evidence type="ECO:0000256" key="9">
    <source>
        <dbReference type="RuleBase" id="RU369079"/>
    </source>
</evidence>
<dbReference type="PANTHER" id="PTHR35011">
    <property type="entry name" value="2,3-DIKETO-L-GULONATE TRAP TRANSPORTER SMALL PERMEASE PROTEIN YIAM"/>
    <property type="match status" value="1"/>
</dbReference>
<dbReference type="EMBL" id="QUOU01000001">
    <property type="protein sequence ID" value="REL25682.1"/>
    <property type="molecule type" value="Genomic_DNA"/>
</dbReference>